<gene>
    <name evidence="2" type="ORF">GSMUA_98970.1</name>
</gene>
<feature type="transmembrane region" description="Helical" evidence="1">
    <location>
        <begin position="27"/>
        <end position="48"/>
    </location>
</feature>
<feature type="non-terminal residue" evidence="2">
    <location>
        <position position="53"/>
    </location>
</feature>
<sequence>LYLTIPRLCSGFVWAIIRHEIPASVPFALWNLTNLMLLFFAQLPIQFVQVFHH</sequence>
<evidence type="ECO:0000313" key="2">
    <source>
        <dbReference type="EMBL" id="CAG1831861.1"/>
    </source>
</evidence>
<feature type="non-terminal residue" evidence="2">
    <location>
        <position position="1"/>
    </location>
</feature>
<keyword evidence="1" id="KW-0812">Transmembrane</keyword>
<accession>A0A8D6ZKX6</accession>
<protein>
    <submittedName>
        <fullName evidence="2">(wild Malaysian banana) hypothetical protein</fullName>
    </submittedName>
</protein>
<dbReference type="AlphaFoldDB" id="A0A8D6ZKX6"/>
<keyword evidence="1" id="KW-0472">Membrane</keyword>
<reference evidence="2" key="1">
    <citation type="submission" date="2021-03" db="EMBL/GenBank/DDBJ databases">
        <authorList>
            <consortium name="Genoscope - CEA"/>
            <person name="William W."/>
        </authorList>
    </citation>
    <scope>NUCLEOTIDE SEQUENCE</scope>
    <source>
        <strain evidence="2">Doubled-haploid Pahang</strain>
    </source>
</reference>
<organism evidence="2">
    <name type="scientific">Musa acuminata subsp. malaccensis</name>
    <name type="common">Wild banana</name>
    <name type="synonym">Musa malaccensis</name>
    <dbReference type="NCBI Taxonomy" id="214687"/>
    <lineage>
        <taxon>Eukaryota</taxon>
        <taxon>Viridiplantae</taxon>
        <taxon>Streptophyta</taxon>
        <taxon>Embryophyta</taxon>
        <taxon>Tracheophyta</taxon>
        <taxon>Spermatophyta</taxon>
        <taxon>Magnoliopsida</taxon>
        <taxon>Liliopsida</taxon>
        <taxon>Zingiberales</taxon>
        <taxon>Musaceae</taxon>
        <taxon>Musa</taxon>
    </lineage>
</organism>
<name>A0A8D6ZKX6_MUSAM</name>
<dbReference type="EMBL" id="HG996472">
    <property type="protein sequence ID" value="CAG1831861.1"/>
    <property type="molecule type" value="Genomic_DNA"/>
</dbReference>
<keyword evidence="1" id="KW-1133">Transmembrane helix</keyword>
<evidence type="ECO:0000256" key="1">
    <source>
        <dbReference type="SAM" id="Phobius"/>
    </source>
</evidence>
<proteinExistence type="predicted"/>